<proteinExistence type="predicted"/>
<keyword evidence="3" id="KW-1185">Reference proteome</keyword>
<keyword evidence="1" id="KW-0472">Membrane</keyword>
<evidence type="ECO:0000256" key="1">
    <source>
        <dbReference type="SAM" id="Phobius"/>
    </source>
</evidence>
<sequence length="99" mass="11070">MPAQMSQKGCAARRRLERFFHLLVFQWALVLSRPVSAGVQDVHLVPVLMMSPQLMHGLAVMCSLRLAGVWLAGSRRRRGTADGLGHHGLLHQLRLPRRG</sequence>
<name>A0A137ZKF9_9ACTN</name>
<evidence type="ECO:0000313" key="3">
    <source>
        <dbReference type="Proteomes" id="UP000070409"/>
    </source>
</evidence>
<keyword evidence="1" id="KW-0812">Transmembrane</keyword>
<organism evidence="2 3">
    <name type="scientific">Tsukamurella pseudospumae</name>
    <dbReference type="NCBI Taxonomy" id="239498"/>
    <lineage>
        <taxon>Bacteria</taxon>
        <taxon>Bacillati</taxon>
        <taxon>Actinomycetota</taxon>
        <taxon>Actinomycetes</taxon>
        <taxon>Mycobacteriales</taxon>
        <taxon>Tsukamurellaceae</taxon>
        <taxon>Tsukamurella</taxon>
    </lineage>
</organism>
<dbReference type="Proteomes" id="UP000070409">
    <property type="component" value="Unassembled WGS sequence"/>
</dbReference>
<gene>
    <name evidence="2" type="ORF">AXK61_03330</name>
</gene>
<dbReference type="EMBL" id="LSRE01000012">
    <property type="protein sequence ID" value="KXO98627.1"/>
    <property type="molecule type" value="Genomic_DNA"/>
</dbReference>
<reference evidence="2 3" key="1">
    <citation type="submission" date="2016-02" db="EMBL/GenBank/DDBJ databases">
        <authorList>
            <person name="Teng J.L."/>
            <person name="Tang Y."/>
            <person name="Huang Y."/>
            <person name="Guo F."/>
            <person name="Wei W."/>
            <person name="Chen J.H."/>
            <person name="Wong S.Y."/>
            <person name="Lau S.K."/>
            <person name="Woo P.C."/>
        </authorList>
    </citation>
    <scope>NUCLEOTIDE SEQUENCE [LARGE SCALE GENOMIC DNA]</scope>
    <source>
        <strain evidence="2 3">JCM 13375</strain>
    </source>
</reference>
<comment type="caution">
    <text evidence="2">The sequence shown here is derived from an EMBL/GenBank/DDBJ whole genome shotgun (WGS) entry which is preliminary data.</text>
</comment>
<evidence type="ECO:0000313" key="2">
    <source>
        <dbReference type="EMBL" id="KXO98627.1"/>
    </source>
</evidence>
<keyword evidence="1" id="KW-1133">Transmembrane helix</keyword>
<protein>
    <submittedName>
        <fullName evidence="2">Uncharacterized protein</fullName>
    </submittedName>
</protein>
<accession>A0A137ZKF9</accession>
<feature type="transmembrane region" description="Helical" evidence="1">
    <location>
        <begin position="53"/>
        <end position="72"/>
    </location>
</feature>